<dbReference type="InterPro" id="IPR050297">
    <property type="entry name" value="LipidA_mod_glycosyltrf_83"/>
</dbReference>
<proteinExistence type="predicted"/>
<dbReference type="GO" id="GO:0005886">
    <property type="term" value="C:plasma membrane"/>
    <property type="evidence" value="ECO:0007669"/>
    <property type="project" value="UniProtKB-SubCell"/>
</dbReference>
<protein>
    <recommendedName>
        <fullName evidence="11">Glycosyltransferase RgtA/B/C/D-like domain-containing protein</fullName>
    </recommendedName>
</protein>
<reference evidence="9" key="1">
    <citation type="submission" date="2020-04" db="EMBL/GenBank/DDBJ databases">
        <authorList>
            <person name="Zhang T."/>
        </authorList>
    </citation>
    <scope>NUCLEOTIDE SEQUENCE</scope>
    <source>
        <strain evidence="9">HKST-UBA02</strain>
    </source>
</reference>
<keyword evidence="3" id="KW-0328">Glycosyltransferase</keyword>
<keyword evidence="2" id="KW-1003">Cell membrane</keyword>
<comment type="caution">
    <text evidence="9">The sequence shown here is derived from an EMBL/GenBank/DDBJ whole genome shotgun (WGS) entry which is preliminary data.</text>
</comment>
<evidence type="ECO:0000313" key="9">
    <source>
        <dbReference type="EMBL" id="MCA9757092.1"/>
    </source>
</evidence>
<dbReference type="GO" id="GO:0016763">
    <property type="term" value="F:pentosyltransferase activity"/>
    <property type="evidence" value="ECO:0007669"/>
    <property type="project" value="TreeGrafter"/>
</dbReference>
<evidence type="ECO:0000256" key="1">
    <source>
        <dbReference type="ARBA" id="ARBA00004651"/>
    </source>
</evidence>
<accession>A0A956NE36</accession>
<comment type="subcellular location">
    <subcellularLocation>
        <location evidence="1">Cell membrane</location>
        <topology evidence="1">Multi-pass membrane protein</topology>
    </subcellularLocation>
</comment>
<evidence type="ECO:0000256" key="7">
    <source>
        <dbReference type="ARBA" id="ARBA00023136"/>
    </source>
</evidence>
<keyword evidence="5 8" id="KW-0812">Transmembrane</keyword>
<dbReference type="PANTHER" id="PTHR33908:SF11">
    <property type="entry name" value="MEMBRANE PROTEIN"/>
    <property type="match status" value="1"/>
</dbReference>
<feature type="transmembrane region" description="Helical" evidence="8">
    <location>
        <begin position="99"/>
        <end position="116"/>
    </location>
</feature>
<feature type="transmembrane region" description="Helical" evidence="8">
    <location>
        <begin position="183"/>
        <end position="213"/>
    </location>
</feature>
<feature type="transmembrane region" description="Helical" evidence="8">
    <location>
        <begin position="26"/>
        <end position="44"/>
    </location>
</feature>
<evidence type="ECO:0000256" key="4">
    <source>
        <dbReference type="ARBA" id="ARBA00022679"/>
    </source>
</evidence>
<dbReference type="AlphaFoldDB" id="A0A956NE36"/>
<reference evidence="9" key="2">
    <citation type="journal article" date="2021" name="Microbiome">
        <title>Successional dynamics and alternative stable states in a saline activated sludge microbial community over 9 years.</title>
        <authorList>
            <person name="Wang Y."/>
            <person name="Ye J."/>
            <person name="Ju F."/>
            <person name="Liu L."/>
            <person name="Boyd J.A."/>
            <person name="Deng Y."/>
            <person name="Parks D.H."/>
            <person name="Jiang X."/>
            <person name="Yin X."/>
            <person name="Woodcroft B.J."/>
            <person name="Tyson G.W."/>
            <person name="Hugenholtz P."/>
            <person name="Polz M.F."/>
            <person name="Zhang T."/>
        </authorList>
    </citation>
    <scope>NUCLEOTIDE SEQUENCE</scope>
    <source>
        <strain evidence="9">HKST-UBA02</strain>
    </source>
</reference>
<evidence type="ECO:0000313" key="10">
    <source>
        <dbReference type="Proteomes" id="UP000739538"/>
    </source>
</evidence>
<feature type="transmembrane region" description="Helical" evidence="8">
    <location>
        <begin position="393"/>
        <end position="411"/>
    </location>
</feature>
<keyword evidence="4" id="KW-0808">Transferase</keyword>
<feature type="transmembrane region" description="Helical" evidence="8">
    <location>
        <begin position="128"/>
        <end position="146"/>
    </location>
</feature>
<evidence type="ECO:0000256" key="3">
    <source>
        <dbReference type="ARBA" id="ARBA00022676"/>
    </source>
</evidence>
<feature type="transmembrane region" description="Helical" evidence="8">
    <location>
        <begin position="220"/>
        <end position="236"/>
    </location>
</feature>
<sequence>MGRLSRSRTRTRTRRPADREPRKDRAWLFWLAAGAAVLVALVTFDPRLYVNGDNAEYLRMGQRVLEGDLWPSPKFPPLFPYLLAPLIAAFGKSVIPPKVLVLCAYIGAAILLTPVFRRRLGGPSGAALLFCALTAMPVLEFSHYVMSEVPFLLTLAATLLFADRITDQEPAASLRAALRDPTAWLLAVSLAAGFYIRTAGVAVGAGVAMALLLGRRRHEVVALVVLLLVLGIPWIAHSVTTPGGNPYVRQFLLVNPYLPEFGTMDATGLFLRVRYNVMEYFGGILPLSMLPIPYRSTYSPNELQLTRLPWPIAALLMLLLLVGVIRGLRNRDSVAWVFGSSLALILLWPPVWAGSRFLVPLVPLCFLLVGQGCVALTRLPGVEGSLRAPVRKAVGTALVSFLVLVSFVSIAKYERETAAYPVPWKNYFDALAWIRQNTPSDALVIDRKGVFVEWVADRHARGFPRNTDPEVMLAFFRDAGADYIVYPSLPYDDIQRYLVPAVAALPQYLSVEAVFGGDPVTGEFLTFVFRFHPEGGQNQGP</sequence>
<feature type="transmembrane region" description="Helical" evidence="8">
    <location>
        <begin position="308"/>
        <end position="327"/>
    </location>
</feature>
<gene>
    <name evidence="9" type="ORF">KDA27_14905</name>
</gene>
<name>A0A956NE36_UNCEI</name>
<evidence type="ECO:0000256" key="6">
    <source>
        <dbReference type="ARBA" id="ARBA00022989"/>
    </source>
</evidence>
<keyword evidence="7 8" id="KW-0472">Membrane</keyword>
<feature type="transmembrane region" description="Helical" evidence="8">
    <location>
        <begin position="334"/>
        <end position="351"/>
    </location>
</feature>
<evidence type="ECO:0008006" key="11">
    <source>
        <dbReference type="Google" id="ProtNLM"/>
    </source>
</evidence>
<keyword evidence="6 8" id="KW-1133">Transmembrane helix</keyword>
<evidence type="ECO:0000256" key="2">
    <source>
        <dbReference type="ARBA" id="ARBA00022475"/>
    </source>
</evidence>
<organism evidence="9 10">
    <name type="scientific">Eiseniibacteriota bacterium</name>
    <dbReference type="NCBI Taxonomy" id="2212470"/>
    <lineage>
        <taxon>Bacteria</taxon>
        <taxon>Candidatus Eiseniibacteriota</taxon>
    </lineage>
</organism>
<evidence type="ECO:0000256" key="5">
    <source>
        <dbReference type="ARBA" id="ARBA00022692"/>
    </source>
</evidence>
<dbReference type="Proteomes" id="UP000739538">
    <property type="component" value="Unassembled WGS sequence"/>
</dbReference>
<dbReference type="GO" id="GO:0009103">
    <property type="term" value="P:lipopolysaccharide biosynthetic process"/>
    <property type="evidence" value="ECO:0007669"/>
    <property type="project" value="UniProtKB-ARBA"/>
</dbReference>
<evidence type="ECO:0000256" key="8">
    <source>
        <dbReference type="SAM" id="Phobius"/>
    </source>
</evidence>
<feature type="transmembrane region" description="Helical" evidence="8">
    <location>
        <begin position="357"/>
        <end position="381"/>
    </location>
</feature>
<dbReference type="PANTHER" id="PTHR33908">
    <property type="entry name" value="MANNOSYLTRANSFERASE YKCB-RELATED"/>
    <property type="match status" value="1"/>
</dbReference>
<dbReference type="EMBL" id="JAGQHS010000081">
    <property type="protein sequence ID" value="MCA9757092.1"/>
    <property type="molecule type" value="Genomic_DNA"/>
</dbReference>